<protein>
    <submittedName>
        <fullName evidence="2">Zinc ribbon domain-containing protein</fullName>
    </submittedName>
</protein>
<proteinExistence type="predicted"/>
<dbReference type="Proteomes" id="UP000824072">
    <property type="component" value="Unassembled WGS sequence"/>
</dbReference>
<organism evidence="2 3">
    <name type="scientific">Candidatus Pullichristensenella excrementigallinarum</name>
    <dbReference type="NCBI Taxonomy" id="2840907"/>
    <lineage>
        <taxon>Bacteria</taxon>
        <taxon>Bacillati</taxon>
        <taxon>Bacillota</taxon>
        <taxon>Clostridia</taxon>
        <taxon>Candidatus Pullichristensenella</taxon>
    </lineage>
</organism>
<reference evidence="2" key="2">
    <citation type="journal article" date="2021" name="PeerJ">
        <title>Extensive microbial diversity within the chicken gut microbiome revealed by metagenomics and culture.</title>
        <authorList>
            <person name="Gilroy R."/>
            <person name="Ravi A."/>
            <person name="Getino M."/>
            <person name="Pursley I."/>
            <person name="Horton D.L."/>
            <person name="Alikhan N.F."/>
            <person name="Baker D."/>
            <person name="Gharbi K."/>
            <person name="Hall N."/>
            <person name="Watson M."/>
            <person name="Adriaenssens E.M."/>
            <person name="Foster-Nyarko E."/>
            <person name="Jarju S."/>
            <person name="Secka A."/>
            <person name="Antonio M."/>
            <person name="Oren A."/>
            <person name="Chaudhuri R.R."/>
            <person name="La Ragione R."/>
            <person name="Hildebrand F."/>
            <person name="Pallen M.J."/>
        </authorList>
    </citation>
    <scope>NUCLEOTIDE SEQUENCE</scope>
    <source>
        <strain evidence="2">ChiHcec3-11533</strain>
    </source>
</reference>
<accession>A0A9D1IA76</accession>
<gene>
    <name evidence="2" type="ORF">IAB02_00980</name>
</gene>
<dbReference type="EMBL" id="DVMU01000023">
    <property type="protein sequence ID" value="HIU33111.1"/>
    <property type="molecule type" value="Genomic_DNA"/>
</dbReference>
<reference evidence="2" key="1">
    <citation type="submission" date="2020-10" db="EMBL/GenBank/DDBJ databases">
        <authorList>
            <person name="Gilroy R."/>
        </authorList>
    </citation>
    <scope>NUCLEOTIDE SEQUENCE</scope>
    <source>
        <strain evidence="2">ChiHcec3-11533</strain>
    </source>
</reference>
<dbReference type="SMART" id="SM00834">
    <property type="entry name" value="CxxC_CXXC_SSSS"/>
    <property type="match status" value="1"/>
</dbReference>
<evidence type="ECO:0000259" key="1">
    <source>
        <dbReference type="SMART" id="SM00834"/>
    </source>
</evidence>
<dbReference type="Pfam" id="PF09723">
    <property type="entry name" value="Zn_ribbon_8"/>
    <property type="match status" value="1"/>
</dbReference>
<comment type="caution">
    <text evidence="2">The sequence shown here is derived from an EMBL/GenBank/DDBJ whole genome shotgun (WGS) entry which is preliminary data.</text>
</comment>
<dbReference type="AlphaFoldDB" id="A0A9D1IA76"/>
<dbReference type="PANTHER" id="PTHR34404">
    <property type="entry name" value="REGULATORY PROTEIN, FMDB FAMILY"/>
    <property type="match status" value="1"/>
</dbReference>
<evidence type="ECO:0000313" key="3">
    <source>
        <dbReference type="Proteomes" id="UP000824072"/>
    </source>
</evidence>
<feature type="domain" description="Putative regulatory protein FmdB zinc ribbon" evidence="1">
    <location>
        <begin position="1"/>
        <end position="41"/>
    </location>
</feature>
<sequence length="66" mass="7076">MPLYAYKCPSCGHKFEVLRSINERENVVCEKCGEKVEREYQGSVFGTKGHGCSGNCSGCSGCAGGH</sequence>
<dbReference type="NCBIfam" id="TIGR02605">
    <property type="entry name" value="CxxC_CxxC_SSSS"/>
    <property type="match status" value="1"/>
</dbReference>
<name>A0A9D1IA76_9FIRM</name>
<dbReference type="PANTHER" id="PTHR34404:SF2">
    <property type="entry name" value="CONSERVED SERINE RICH PROTEIN"/>
    <property type="match status" value="1"/>
</dbReference>
<evidence type="ECO:0000313" key="2">
    <source>
        <dbReference type="EMBL" id="HIU33111.1"/>
    </source>
</evidence>
<dbReference type="Gene3D" id="2.20.28.30">
    <property type="entry name" value="RNA polymerase ii, chain L"/>
    <property type="match status" value="1"/>
</dbReference>
<dbReference type="InterPro" id="IPR013429">
    <property type="entry name" value="Regulatory_FmdB_Zinc_ribbon"/>
</dbReference>